<organism evidence="11 12">
    <name type="scientific">Pseudomonas syringae pv. castaneae</name>
    <dbReference type="NCBI Taxonomy" id="264450"/>
    <lineage>
        <taxon>Bacteria</taxon>
        <taxon>Pseudomonadati</taxon>
        <taxon>Pseudomonadota</taxon>
        <taxon>Gammaproteobacteria</taxon>
        <taxon>Pseudomonadales</taxon>
        <taxon>Pseudomonadaceae</taxon>
        <taxon>Pseudomonas</taxon>
        <taxon>Pseudomonas syringae</taxon>
    </lineage>
</organism>
<comment type="subcellular location">
    <subcellularLocation>
        <location evidence="3">Secreted</location>
    </subcellularLocation>
</comment>
<evidence type="ECO:0000313" key="11">
    <source>
        <dbReference type="EMBL" id="KPW90672.1"/>
    </source>
</evidence>
<feature type="compositionally biased region" description="Polar residues" evidence="10">
    <location>
        <begin position="155"/>
        <end position="165"/>
    </location>
</feature>
<sequence length="405" mass="42373">MMSIGITPIPYQPTSAALDFSALSEKSPQTNTFHDENAPQAVDAGAMLFNSAAPKNVSFGQPDDSVQSPQDANNTANPESNLIKLFSALIVSLLQMLMNLNKKQDTDQDSSEWQDPFQNNGGLGTPSTDSGDSGDGSTLAATGDGGGDSPAPTATGGNTPSVEGSSENDDGVTPQITPQLANPNHTSGTGPVSDTAGANDQAGKVIVVKDTIKVAANTVYDAHGATFTADKSMGNGDQSENQKPLFELAEGATLKNANLGENEVDGIHVKAKDAQQVTIDNVHAENVGEDMITVKGEGGAKVTNLQIKNSSAENADDKVVQLNANTHLNITGFEANNFGTLVRTNGEKQFDDMNIKLDGVDANHGKFALVKSDSEDLQLETSNIAMTDVKHAYDKTKASTQHTEL</sequence>
<comment type="caution">
    <text evidence="11">The sequence shown here is derived from an EMBL/GenBank/DDBJ whole genome shotgun (WGS) entry which is preliminary data.</text>
</comment>
<name>A0A0P9N0R0_PSESX</name>
<dbReference type="InterPro" id="IPR011050">
    <property type="entry name" value="Pectin_lyase_fold/virulence"/>
</dbReference>
<protein>
    <recommendedName>
        <fullName evidence="5">pectate lyase</fullName>
        <ecNumber evidence="5">4.2.2.2</ecNumber>
    </recommendedName>
</protein>
<evidence type="ECO:0000256" key="9">
    <source>
        <dbReference type="ARBA" id="ARBA00023239"/>
    </source>
</evidence>
<dbReference type="PANTHER" id="PTHR33407:SF9">
    <property type="entry name" value="PECTATE LYASE F-RELATED"/>
    <property type="match status" value="1"/>
</dbReference>
<dbReference type="AlphaFoldDB" id="A0A0P9N0R0"/>
<evidence type="ECO:0000256" key="2">
    <source>
        <dbReference type="ARBA" id="ARBA00001913"/>
    </source>
</evidence>
<evidence type="ECO:0000256" key="8">
    <source>
        <dbReference type="ARBA" id="ARBA00022837"/>
    </source>
</evidence>
<dbReference type="Gene3D" id="2.160.20.10">
    <property type="entry name" value="Single-stranded right-handed beta-helix, Pectin lyase-like"/>
    <property type="match status" value="1"/>
</dbReference>
<feature type="compositionally biased region" description="Polar residues" evidence="10">
    <location>
        <begin position="64"/>
        <end position="77"/>
    </location>
</feature>
<keyword evidence="6" id="KW-0964">Secreted</keyword>
<dbReference type="GO" id="GO:0030570">
    <property type="term" value="F:pectate lyase activity"/>
    <property type="evidence" value="ECO:0007669"/>
    <property type="project" value="UniProtKB-EC"/>
</dbReference>
<dbReference type="PATRIC" id="fig|264450.4.peg.3229"/>
<gene>
    <name evidence="11" type="ORF">ALO79_06050</name>
</gene>
<dbReference type="EMBL" id="LJQD01000487">
    <property type="protein sequence ID" value="KPW90672.1"/>
    <property type="molecule type" value="Genomic_DNA"/>
</dbReference>
<evidence type="ECO:0000256" key="1">
    <source>
        <dbReference type="ARBA" id="ARBA00000695"/>
    </source>
</evidence>
<evidence type="ECO:0000256" key="4">
    <source>
        <dbReference type="ARBA" id="ARBA00006463"/>
    </source>
</evidence>
<dbReference type="InterPro" id="IPR012334">
    <property type="entry name" value="Pectin_lyas_fold"/>
</dbReference>
<comment type="cofactor">
    <cofactor evidence="2">
        <name>Ca(2+)</name>
        <dbReference type="ChEBI" id="CHEBI:29108"/>
    </cofactor>
</comment>
<dbReference type="PANTHER" id="PTHR33407">
    <property type="entry name" value="PECTATE LYASE F-RELATED"/>
    <property type="match status" value="1"/>
</dbReference>
<feature type="region of interest" description="Disordered" evidence="10">
    <location>
        <begin position="54"/>
        <end position="77"/>
    </location>
</feature>
<keyword evidence="9" id="KW-0456">Lyase</keyword>
<proteinExistence type="inferred from homology"/>
<dbReference type="EC" id="4.2.2.2" evidence="5"/>
<dbReference type="Pfam" id="PF03211">
    <property type="entry name" value="Pectate_lyase"/>
    <property type="match status" value="1"/>
</dbReference>
<evidence type="ECO:0000313" key="12">
    <source>
        <dbReference type="Proteomes" id="UP000050381"/>
    </source>
</evidence>
<comment type="catalytic activity">
    <reaction evidence="1">
        <text>Eliminative cleavage of (1-&gt;4)-alpha-D-galacturonan to give oligosaccharides with 4-deoxy-alpha-D-galact-4-enuronosyl groups at their non-reducing ends.</text>
        <dbReference type="EC" id="4.2.2.2"/>
    </reaction>
</comment>
<comment type="similarity">
    <text evidence="4">Belongs to the polysaccharide lyase 3 family.</text>
</comment>
<dbReference type="Proteomes" id="UP000050381">
    <property type="component" value="Unassembled WGS sequence"/>
</dbReference>
<evidence type="ECO:0000256" key="3">
    <source>
        <dbReference type="ARBA" id="ARBA00004613"/>
    </source>
</evidence>
<dbReference type="GO" id="GO:0045490">
    <property type="term" value="P:pectin catabolic process"/>
    <property type="evidence" value="ECO:0007669"/>
    <property type="project" value="TreeGrafter"/>
</dbReference>
<reference evidence="11 12" key="1">
    <citation type="submission" date="2015-09" db="EMBL/GenBank/DDBJ databases">
        <title>Genome announcement of multiple Pseudomonas syringae strains.</title>
        <authorList>
            <person name="Thakur S."/>
            <person name="Wang P.W."/>
            <person name="Gong Y."/>
            <person name="Weir B.S."/>
            <person name="Guttman D.S."/>
        </authorList>
    </citation>
    <scope>NUCLEOTIDE SEQUENCE [LARGE SCALE GENOMIC DNA]</scope>
    <source>
        <strain evidence="11 12">ICMP9419</strain>
    </source>
</reference>
<feature type="region of interest" description="Disordered" evidence="10">
    <location>
        <begin position="105"/>
        <end position="198"/>
    </location>
</feature>
<evidence type="ECO:0000256" key="5">
    <source>
        <dbReference type="ARBA" id="ARBA00012272"/>
    </source>
</evidence>
<feature type="compositionally biased region" description="Low complexity" evidence="10">
    <location>
        <begin position="125"/>
        <end position="139"/>
    </location>
</feature>
<accession>A0A0P9N0R0</accession>
<keyword evidence="8" id="KW-0106">Calcium</keyword>
<evidence type="ECO:0000256" key="10">
    <source>
        <dbReference type="SAM" id="MobiDB-lite"/>
    </source>
</evidence>
<dbReference type="SUPFAM" id="SSF51126">
    <property type="entry name" value="Pectin lyase-like"/>
    <property type="match status" value="1"/>
</dbReference>
<feature type="compositionally biased region" description="Polar residues" evidence="10">
    <location>
        <begin position="174"/>
        <end position="198"/>
    </location>
</feature>
<keyword evidence="7" id="KW-0732">Signal</keyword>
<evidence type="ECO:0000256" key="6">
    <source>
        <dbReference type="ARBA" id="ARBA00022525"/>
    </source>
</evidence>
<dbReference type="InterPro" id="IPR004898">
    <property type="entry name" value="Pectate_lyase_PlyH/PlyE-like"/>
</dbReference>
<dbReference type="GO" id="GO:0005576">
    <property type="term" value="C:extracellular region"/>
    <property type="evidence" value="ECO:0007669"/>
    <property type="project" value="UniProtKB-SubCell"/>
</dbReference>
<evidence type="ECO:0000256" key="7">
    <source>
        <dbReference type="ARBA" id="ARBA00022729"/>
    </source>
</evidence>